<dbReference type="GO" id="GO:0008714">
    <property type="term" value="F:AMP nucleosidase activity"/>
    <property type="evidence" value="ECO:0007669"/>
    <property type="project" value="UniProtKB-EC"/>
</dbReference>
<accession>A0A5P8E6I4</accession>
<dbReference type="InterPro" id="IPR005269">
    <property type="entry name" value="LOG"/>
</dbReference>
<dbReference type="GO" id="GO:0005829">
    <property type="term" value="C:cytosol"/>
    <property type="evidence" value="ECO:0007669"/>
    <property type="project" value="TreeGrafter"/>
</dbReference>
<organism evidence="4 5">
    <name type="scientific">Pseudoprevotella muciniphila</name>
    <dbReference type="NCBI Taxonomy" id="2133944"/>
    <lineage>
        <taxon>Bacteria</taxon>
        <taxon>Pseudomonadati</taxon>
        <taxon>Bacteroidota</taxon>
        <taxon>Bacteroidia</taxon>
        <taxon>Bacteroidales</taxon>
        <taxon>Prevotellaceae</taxon>
        <taxon>Pseudoprevotella</taxon>
    </lineage>
</organism>
<dbReference type="RefSeq" id="WP_111899029.1">
    <property type="nucleotide sequence ID" value="NZ_CP033459.1"/>
</dbReference>
<sequence length="191" mass="20810">MNICVYAASSGKIPQQFVDAAEILGRLLAVRGHTLVNGAGRTGLMGAVTEGCLSVGGRAVGVIPQFMVDNDWHHSGMSELVITPDMHTRKEKMAEMADACMALPGGVGTLEELLEIITWKQLGLFLKPIVIVNVDGYFNNLLKQLERAVTEQFMRPMHTGLWQVAQDAEEAVNLAETTPFWDPSLTKFAAI</sequence>
<keyword evidence="3" id="KW-0203">Cytokinin biosynthesis</keyword>
<dbReference type="Pfam" id="PF03641">
    <property type="entry name" value="Lysine_decarbox"/>
    <property type="match status" value="1"/>
</dbReference>
<dbReference type="AlphaFoldDB" id="A0A5P8E6I4"/>
<dbReference type="Gene3D" id="3.40.50.450">
    <property type="match status" value="1"/>
</dbReference>
<keyword evidence="3" id="KW-0378">Hydrolase</keyword>
<keyword evidence="5" id="KW-1185">Reference proteome</keyword>
<proteinExistence type="inferred from homology"/>
<dbReference type="NCBIfam" id="TIGR00730">
    <property type="entry name" value="Rossman fold protein, TIGR00730 family"/>
    <property type="match status" value="1"/>
</dbReference>
<dbReference type="GO" id="GO:0009691">
    <property type="term" value="P:cytokinin biosynthetic process"/>
    <property type="evidence" value="ECO:0007669"/>
    <property type="project" value="UniProtKB-UniRule"/>
</dbReference>
<evidence type="ECO:0000256" key="1">
    <source>
        <dbReference type="ARBA" id="ARBA00000274"/>
    </source>
</evidence>
<evidence type="ECO:0000256" key="2">
    <source>
        <dbReference type="ARBA" id="ARBA00006763"/>
    </source>
</evidence>
<protein>
    <recommendedName>
        <fullName evidence="3">Cytokinin riboside 5'-monophosphate phosphoribohydrolase</fullName>
        <ecNumber evidence="3">3.2.2.n1</ecNumber>
    </recommendedName>
</protein>
<dbReference type="InterPro" id="IPR031100">
    <property type="entry name" value="LOG_fam"/>
</dbReference>
<name>A0A5P8E6I4_9BACT</name>
<comment type="catalytic activity">
    <reaction evidence="1">
        <text>AMP + H2O = D-ribose 5-phosphate + adenine</text>
        <dbReference type="Rhea" id="RHEA:20129"/>
        <dbReference type="ChEBI" id="CHEBI:15377"/>
        <dbReference type="ChEBI" id="CHEBI:16708"/>
        <dbReference type="ChEBI" id="CHEBI:78346"/>
        <dbReference type="ChEBI" id="CHEBI:456215"/>
        <dbReference type="EC" id="3.2.2.4"/>
    </reaction>
</comment>
<dbReference type="Proteomes" id="UP000249375">
    <property type="component" value="Chromosome"/>
</dbReference>
<dbReference type="KEGG" id="alq:C7Y71_006305"/>
<dbReference type="PANTHER" id="PTHR31223">
    <property type="entry name" value="LOG FAMILY PROTEIN YJL055W"/>
    <property type="match status" value="1"/>
</dbReference>
<dbReference type="OrthoDB" id="9801098at2"/>
<reference evidence="4 5" key="1">
    <citation type="submission" date="2018-11" db="EMBL/GenBank/DDBJ databases">
        <authorList>
            <person name="Na S.W."/>
            <person name="Baik M."/>
        </authorList>
    </citation>
    <scope>NUCLEOTIDE SEQUENCE [LARGE SCALE GENOMIC DNA]</scope>
    <source>
        <strain evidence="4 5">E39</strain>
    </source>
</reference>
<dbReference type="EC" id="3.2.2.n1" evidence="3"/>
<evidence type="ECO:0000256" key="3">
    <source>
        <dbReference type="RuleBase" id="RU363015"/>
    </source>
</evidence>
<dbReference type="EMBL" id="CP033459">
    <property type="protein sequence ID" value="QFQ12659.1"/>
    <property type="molecule type" value="Genomic_DNA"/>
</dbReference>
<dbReference type="PANTHER" id="PTHR31223:SF70">
    <property type="entry name" value="LOG FAMILY PROTEIN YJL055W"/>
    <property type="match status" value="1"/>
</dbReference>
<dbReference type="SUPFAM" id="SSF102405">
    <property type="entry name" value="MCP/YpsA-like"/>
    <property type="match status" value="1"/>
</dbReference>
<evidence type="ECO:0000313" key="5">
    <source>
        <dbReference type="Proteomes" id="UP000249375"/>
    </source>
</evidence>
<evidence type="ECO:0000313" key="4">
    <source>
        <dbReference type="EMBL" id="QFQ12659.1"/>
    </source>
</evidence>
<comment type="similarity">
    <text evidence="2 3">Belongs to the LOG family.</text>
</comment>
<gene>
    <name evidence="4" type="ORF">C7Y71_006305</name>
</gene>